<dbReference type="EMBL" id="FZNR01000012">
    <property type="protein sequence ID" value="SNS22002.1"/>
    <property type="molecule type" value="Genomic_DNA"/>
</dbReference>
<evidence type="ECO:0000256" key="6">
    <source>
        <dbReference type="ARBA" id="ARBA00022777"/>
    </source>
</evidence>
<feature type="transmembrane region" description="Helical" evidence="9">
    <location>
        <begin position="94"/>
        <end position="113"/>
    </location>
</feature>
<accession>A0A239CQ72</accession>
<dbReference type="Proteomes" id="UP000198415">
    <property type="component" value="Unassembled WGS sequence"/>
</dbReference>
<dbReference type="Pfam" id="PF07730">
    <property type="entry name" value="HisKA_3"/>
    <property type="match status" value="1"/>
</dbReference>
<keyword evidence="8" id="KW-0902">Two-component regulatory system</keyword>
<gene>
    <name evidence="12" type="ORF">SAMN06264365_11221</name>
</gene>
<evidence type="ECO:0000313" key="13">
    <source>
        <dbReference type="Proteomes" id="UP000198415"/>
    </source>
</evidence>
<dbReference type="InterPro" id="IPR003594">
    <property type="entry name" value="HATPase_dom"/>
</dbReference>
<dbReference type="RefSeq" id="WP_089296125.1">
    <property type="nucleotide sequence ID" value="NZ_BOMU01000065.1"/>
</dbReference>
<dbReference type="InterPro" id="IPR050482">
    <property type="entry name" value="Sensor_HK_TwoCompSys"/>
</dbReference>
<proteinExistence type="predicted"/>
<sequence length="376" mass="39132">MTGTGVRDVVAVGAALGGGAILVAVGDATGPVPGLVPWQVDVAIGVPACFLLLLRRRWPLGLAVVVVPLSAVSIMASGAVLGAIFGLALRRRTVVAVGFAVGYLATTPIYLLLQRELRLPVWTDVVVRGVLVTAAVGWGLYARERWALIQHLGERATRAENEQAARVARARRDERDRIAREMHDVLAHRLSMISLQAGALELHPALTADLHAAAGAIQTGAHEALDELRAVIGVLRHDAGDEPEPPQPGLEAVRDLVADARDCGGDVRFDDRLGAAGTPPGASGRVAYRVVQEALTNARKHAPGRPVELVVAGGPGDGLRIEVSNPVPEGGVPGSVPGSGLGLVGVAERVELAGGRLAHGTAAGRFRLEVLLPWLA</sequence>
<keyword evidence="9" id="KW-0472">Membrane</keyword>
<dbReference type="GO" id="GO:0046983">
    <property type="term" value="F:protein dimerization activity"/>
    <property type="evidence" value="ECO:0007669"/>
    <property type="project" value="InterPro"/>
</dbReference>
<dbReference type="OrthoDB" id="227596at2"/>
<keyword evidence="9" id="KW-1133">Transmembrane helix</keyword>
<evidence type="ECO:0000256" key="8">
    <source>
        <dbReference type="ARBA" id="ARBA00023012"/>
    </source>
</evidence>
<dbReference type="EC" id="2.7.13.3" evidence="2"/>
<evidence type="ECO:0000256" key="4">
    <source>
        <dbReference type="ARBA" id="ARBA00022679"/>
    </source>
</evidence>
<keyword evidence="3" id="KW-0597">Phosphoprotein</keyword>
<feature type="transmembrane region" description="Helical" evidence="9">
    <location>
        <begin position="35"/>
        <end position="54"/>
    </location>
</feature>
<evidence type="ECO:0000256" key="5">
    <source>
        <dbReference type="ARBA" id="ARBA00022741"/>
    </source>
</evidence>
<feature type="transmembrane region" description="Helical" evidence="9">
    <location>
        <begin position="61"/>
        <end position="88"/>
    </location>
</feature>
<dbReference type="InterPro" id="IPR036890">
    <property type="entry name" value="HATPase_C_sf"/>
</dbReference>
<evidence type="ECO:0000256" key="7">
    <source>
        <dbReference type="ARBA" id="ARBA00022840"/>
    </source>
</evidence>
<dbReference type="Gene3D" id="3.30.565.10">
    <property type="entry name" value="Histidine kinase-like ATPase, C-terminal domain"/>
    <property type="match status" value="1"/>
</dbReference>
<dbReference type="PANTHER" id="PTHR24421">
    <property type="entry name" value="NITRATE/NITRITE SENSOR PROTEIN NARX-RELATED"/>
    <property type="match status" value="1"/>
</dbReference>
<feature type="transmembrane region" description="Helical" evidence="9">
    <location>
        <begin position="9"/>
        <end position="29"/>
    </location>
</feature>
<organism evidence="12 13">
    <name type="scientific">Actinoplanes regularis</name>
    <dbReference type="NCBI Taxonomy" id="52697"/>
    <lineage>
        <taxon>Bacteria</taxon>
        <taxon>Bacillati</taxon>
        <taxon>Actinomycetota</taxon>
        <taxon>Actinomycetes</taxon>
        <taxon>Micromonosporales</taxon>
        <taxon>Micromonosporaceae</taxon>
        <taxon>Actinoplanes</taxon>
    </lineage>
</organism>
<dbReference type="PANTHER" id="PTHR24421:SF10">
    <property type="entry name" value="NITRATE_NITRITE SENSOR PROTEIN NARQ"/>
    <property type="match status" value="1"/>
</dbReference>
<feature type="domain" description="Histidine kinase/HSP90-like ATPase" evidence="10">
    <location>
        <begin position="287"/>
        <end position="363"/>
    </location>
</feature>
<evidence type="ECO:0000256" key="1">
    <source>
        <dbReference type="ARBA" id="ARBA00000085"/>
    </source>
</evidence>
<dbReference type="Gene3D" id="1.20.5.1930">
    <property type="match status" value="1"/>
</dbReference>
<keyword evidence="13" id="KW-1185">Reference proteome</keyword>
<evidence type="ECO:0000256" key="2">
    <source>
        <dbReference type="ARBA" id="ARBA00012438"/>
    </source>
</evidence>
<dbReference type="Pfam" id="PF02518">
    <property type="entry name" value="HATPase_c"/>
    <property type="match status" value="1"/>
</dbReference>
<evidence type="ECO:0000313" key="12">
    <source>
        <dbReference type="EMBL" id="SNS22002.1"/>
    </source>
</evidence>
<evidence type="ECO:0000256" key="3">
    <source>
        <dbReference type="ARBA" id="ARBA00022553"/>
    </source>
</evidence>
<dbReference type="GO" id="GO:0016020">
    <property type="term" value="C:membrane"/>
    <property type="evidence" value="ECO:0007669"/>
    <property type="project" value="InterPro"/>
</dbReference>
<keyword evidence="5" id="KW-0547">Nucleotide-binding</keyword>
<keyword evidence="6 12" id="KW-0418">Kinase</keyword>
<feature type="transmembrane region" description="Helical" evidence="9">
    <location>
        <begin position="125"/>
        <end position="142"/>
    </location>
</feature>
<dbReference type="GO" id="GO:0005524">
    <property type="term" value="F:ATP binding"/>
    <property type="evidence" value="ECO:0007669"/>
    <property type="project" value="UniProtKB-KW"/>
</dbReference>
<protein>
    <recommendedName>
        <fullName evidence="2">histidine kinase</fullName>
        <ecNumber evidence="2">2.7.13.3</ecNumber>
    </recommendedName>
</protein>
<dbReference type="AlphaFoldDB" id="A0A239CQ72"/>
<evidence type="ECO:0000259" key="10">
    <source>
        <dbReference type="Pfam" id="PF02518"/>
    </source>
</evidence>
<reference evidence="12 13" key="1">
    <citation type="submission" date="2017-06" db="EMBL/GenBank/DDBJ databases">
        <authorList>
            <person name="Kim H.J."/>
            <person name="Triplett B.A."/>
        </authorList>
    </citation>
    <scope>NUCLEOTIDE SEQUENCE [LARGE SCALE GENOMIC DNA]</scope>
    <source>
        <strain evidence="12 13">DSM 43151</strain>
    </source>
</reference>
<evidence type="ECO:0000256" key="9">
    <source>
        <dbReference type="SAM" id="Phobius"/>
    </source>
</evidence>
<keyword evidence="9" id="KW-0812">Transmembrane</keyword>
<evidence type="ECO:0000259" key="11">
    <source>
        <dbReference type="Pfam" id="PF07730"/>
    </source>
</evidence>
<comment type="catalytic activity">
    <reaction evidence="1">
        <text>ATP + protein L-histidine = ADP + protein N-phospho-L-histidine.</text>
        <dbReference type="EC" id="2.7.13.3"/>
    </reaction>
</comment>
<keyword evidence="7" id="KW-0067">ATP-binding</keyword>
<dbReference type="CDD" id="cd16917">
    <property type="entry name" value="HATPase_UhpB-NarQ-NarX-like"/>
    <property type="match status" value="1"/>
</dbReference>
<dbReference type="GO" id="GO:0000155">
    <property type="term" value="F:phosphorelay sensor kinase activity"/>
    <property type="evidence" value="ECO:0007669"/>
    <property type="project" value="InterPro"/>
</dbReference>
<dbReference type="InterPro" id="IPR011712">
    <property type="entry name" value="Sig_transdc_His_kin_sub3_dim/P"/>
</dbReference>
<name>A0A239CQ72_9ACTN</name>
<keyword evidence="4" id="KW-0808">Transferase</keyword>
<feature type="domain" description="Signal transduction histidine kinase subgroup 3 dimerisation and phosphoacceptor" evidence="11">
    <location>
        <begin position="174"/>
        <end position="238"/>
    </location>
</feature>
<dbReference type="SUPFAM" id="SSF55874">
    <property type="entry name" value="ATPase domain of HSP90 chaperone/DNA topoisomerase II/histidine kinase"/>
    <property type="match status" value="1"/>
</dbReference>